<keyword evidence="3" id="KW-0963">Cytoplasm</keyword>
<dbReference type="Pfam" id="PF00381">
    <property type="entry name" value="PTS-HPr"/>
    <property type="match status" value="1"/>
</dbReference>
<keyword evidence="9" id="KW-0813">Transport</keyword>
<protein>
    <recommendedName>
        <fullName evidence="6">Phosphocarrier protein NPr</fullName>
    </recommendedName>
    <alternativeName>
        <fullName evidence="7">Nitrogen-related HPr</fullName>
    </alternativeName>
</protein>
<comment type="subcellular location">
    <subcellularLocation>
        <location evidence="1">Cytoplasm</location>
    </subcellularLocation>
</comment>
<dbReference type="PANTHER" id="PTHR33705:SF2">
    <property type="entry name" value="PHOSPHOCARRIER PROTEIN NPR"/>
    <property type="match status" value="1"/>
</dbReference>
<evidence type="ECO:0000256" key="4">
    <source>
        <dbReference type="ARBA" id="ARBA00022683"/>
    </source>
</evidence>
<comment type="function">
    <text evidence="5">Component of the phosphoenolpyruvate-dependent nitrogen-metabolic phosphotransferase system (nitrogen-metabolic PTS), that seems to be involved in regulating nitrogen metabolism. The phosphoryl group from phosphoenolpyruvate (PEP) is transferred to the phosphoryl carrier protein NPr by enzyme I-Ntr. Phospho-NPr then transfers it to EIIA-Ntr. Could function in the transcriptional regulation of sigma-54 dependent operons in conjunction with the NPr (PtsO) and EIIA-Ntr (PtsN) proteins.</text>
</comment>
<dbReference type="RefSeq" id="WP_025800464.1">
    <property type="nucleotide sequence ID" value="NZ_CP009706.1"/>
</dbReference>
<evidence type="ECO:0000259" key="8">
    <source>
        <dbReference type="PROSITE" id="PS51350"/>
    </source>
</evidence>
<name>A0A097QZI7_HAFAL</name>
<feature type="domain" description="HPr" evidence="8">
    <location>
        <begin position="1"/>
        <end position="88"/>
    </location>
</feature>
<reference evidence="9 10" key="1">
    <citation type="journal article" date="2014" name="Gut Pathog.">
        <title>Gene clusters of Hafnia alvei strain FB1 important in survival and pathogenesis: a draft genome perspective.</title>
        <authorList>
            <person name="Tan J.Y."/>
            <person name="Yin W.F."/>
            <person name="Chan K.G."/>
        </authorList>
    </citation>
    <scope>NUCLEOTIDE SEQUENCE [LARGE SCALE GENOMIC DNA]</scope>
    <source>
        <strain evidence="9 10">FB1</strain>
    </source>
</reference>
<evidence type="ECO:0000256" key="5">
    <source>
        <dbReference type="ARBA" id="ARBA00037424"/>
    </source>
</evidence>
<dbReference type="InterPro" id="IPR000032">
    <property type="entry name" value="HPr-like"/>
</dbReference>
<dbReference type="InterPro" id="IPR050399">
    <property type="entry name" value="HPr"/>
</dbReference>
<dbReference type="eggNOG" id="COG1925">
    <property type="taxonomic scope" value="Bacteria"/>
</dbReference>
<proteinExistence type="inferred from homology"/>
<organism evidence="9 10">
    <name type="scientific">Hafnia alvei FB1</name>
    <dbReference type="NCBI Taxonomy" id="1453496"/>
    <lineage>
        <taxon>Bacteria</taxon>
        <taxon>Pseudomonadati</taxon>
        <taxon>Pseudomonadota</taxon>
        <taxon>Gammaproteobacteria</taxon>
        <taxon>Enterobacterales</taxon>
        <taxon>Hafniaceae</taxon>
        <taxon>Hafnia</taxon>
    </lineage>
</organism>
<comment type="similarity">
    <text evidence="2">Belongs to the HPr family.</text>
</comment>
<dbReference type="GO" id="GO:0005737">
    <property type="term" value="C:cytoplasm"/>
    <property type="evidence" value="ECO:0007669"/>
    <property type="project" value="UniProtKB-SubCell"/>
</dbReference>
<dbReference type="Gene3D" id="3.30.1340.10">
    <property type="entry name" value="HPr-like"/>
    <property type="match status" value="1"/>
</dbReference>
<dbReference type="EMBL" id="CP009706">
    <property type="protein sequence ID" value="AIU71909.1"/>
    <property type="molecule type" value="Genomic_DNA"/>
</dbReference>
<dbReference type="InterPro" id="IPR035895">
    <property type="entry name" value="HPr-like_sf"/>
</dbReference>
<dbReference type="CDD" id="cd00367">
    <property type="entry name" value="PTS-HPr_like"/>
    <property type="match status" value="1"/>
</dbReference>
<dbReference type="KEGG" id="hav:AT03_05570"/>
<dbReference type="PRINTS" id="PR00107">
    <property type="entry name" value="PHOSPHOCPHPR"/>
</dbReference>
<dbReference type="HOGENOM" id="CLU_136230_2_2_6"/>
<evidence type="ECO:0000313" key="9">
    <source>
        <dbReference type="EMBL" id="AIU71909.1"/>
    </source>
</evidence>
<evidence type="ECO:0000256" key="6">
    <source>
        <dbReference type="ARBA" id="ARBA00040081"/>
    </source>
</evidence>
<evidence type="ECO:0000256" key="1">
    <source>
        <dbReference type="ARBA" id="ARBA00004496"/>
    </source>
</evidence>
<dbReference type="OrthoDB" id="9798965at2"/>
<dbReference type="SUPFAM" id="SSF55594">
    <property type="entry name" value="HPr-like"/>
    <property type="match status" value="1"/>
</dbReference>
<accession>A0A097QZI7</accession>
<dbReference type="GO" id="GO:0009401">
    <property type="term" value="P:phosphoenolpyruvate-dependent sugar phosphotransferase system"/>
    <property type="evidence" value="ECO:0007669"/>
    <property type="project" value="UniProtKB-KW"/>
</dbReference>
<dbReference type="PATRIC" id="fig|1453496.5.peg.1111"/>
<evidence type="ECO:0000256" key="2">
    <source>
        <dbReference type="ARBA" id="ARBA00010736"/>
    </source>
</evidence>
<evidence type="ECO:0000256" key="3">
    <source>
        <dbReference type="ARBA" id="ARBA00022490"/>
    </source>
</evidence>
<evidence type="ECO:0000256" key="7">
    <source>
        <dbReference type="ARBA" id="ARBA00041734"/>
    </source>
</evidence>
<keyword evidence="9" id="KW-0762">Sugar transport</keyword>
<dbReference type="PROSITE" id="PS51350">
    <property type="entry name" value="PTS_HPR_DOM"/>
    <property type="match status" value="1"/>
</dbReference>
<dbReference type="NCBIfam" id="TIGR01003">
    <property type="entry name" value="PTS_HPr_family"/>
    <property type="match status" value="1"/>
</dbReference>
<dbReference type="PANTHER" id="PTHR33705">
    <property type="entry name" value="PHOSPHOCARRIER PROTEIN HPR"/>
    <property type="match status" value="1"/>
</dbReference>
<dbReference type="AlphaFoldDB" id="A0A097QZI7"/>
<dbReference type="Proteomes" id="UP000029986">
    <property type="component" value="Chromosome"/>
</dbReference>
<sequence>MLKETVTVGNQTGIHARPAGVLAKAVGNFQSRIELVYNGKTIKAKSIMGILGAGIKGRTQVEIICEGQDEECAMRELKQLFARGFGFD</sequence>
<keyword evidence="4" id="KW-0598">Phosphotransferase system</keyword>
<keyword evidence="10" id="KW-1185">Reference proteome</keyword>
<evidence type="ECO:0000313" key="10">
    <source>
        <dbReference type="Proteomes" id="UP000029986"/>
    </source>
</evidence>
<gene>
    <name evidence="9" type="ORF">AT03_05570</name>
</gene>